<dbReference type="HOGENOM" id="CLU_1570569_0_0_1"/>
<dbReference type="Proteomes" id="UP000001610">
    <property type="component" value="Unassembled WGS sequence"/>
</dbReference>
<sequence length="170" mass="18117">MAVAAGNKRAPAVPLEFSGLGFAAQGSVIQRLLLRWSQARLEIPHGRPMSIVSEAKYTLLLHFLPGYASSPVGPLISVVFACQLATRPKQLGSWRTNRDPGTPRHKAMRGSTHITLLAPPTTLVGCNGQGEGLGLVRRHPVPTRSLPGTLGSAKVTLRDQTNQLTVSSAK</sequence>
<proteinExistence type="predicted"/>
<accession>G3JF02</accession>
<keyword evidence="2" id="KW-1185">Reference proteome</keyword>
<dbReference type="GeneID" id="18166890"/>
<organism evidence="1 2">
    <name type="scientific">Cordyceps militaris (strain CM01)</name>
    <name type="common">Caterpillar fungus</name>
    <dbReference type="NCBI Taxonomy" id="983644"/>
    <lineage>
        <taxon>Eukaryota</taxon>
        <taxon>Fungi</taxon>
        <taxon>Dikarya</taxon>
        <taxon>Ascomycota</taxon>
        <taxon>Pezizomycotina</taxon>
        <taxon>Sordariomycetes</taxon>
        <taxon>Hypocreomycetidae</taxon>
        <taxon>Hypocreales</taxon>
        <taxon>Cordycipitaceae</taxon>
        <taxon>Cordyceps</taxon>
    </lineage>
</organism>
<evidence type="ECO:0000313" key="2">
    <source>
        <dbReference type="Proteomes" id="UP000001610"/>
    </source>
</evidence>
<dbReference type="VEuPathDB" id="FungiDB:CCM_04869"/>
<dbReference type="InParanoid" id="G3JF02"/>
<dbReference type="EMBL" id="JH126401">
    <property type="protein sequence ID" value="EGX93495.1"/>
    <property type="molecule type" value="Genomic_DNA"/>
</dbReference>
<dbReference type="KEGG" id="cmt:CCM_04869"/>
<protein>
    <submittedName>
        <fullName evidence="1">Uncharacterized protein</fullName>
    </submittedName>
</protein>
<evidence type="ECO:0000313" key="1">
    <source>
        <dbReference type="EMBL" id="EGX93495.1"/>
    </source>
</evidence>
<dbReference type="AlphaFoldDB" id="G3JF02"/>
<name>G3JF02_CORMM</name>
<dbReference type="RefSeq" id="XP_006670078.1">
    <property type="nucleotide sequence ID" value="XM_006670015.1"/>
</dbReference>
<reference evidence="1 2" key="1">
    <citation type="journal article" date="2011" name="Genome Biol.">
        <title>Genome sequence of the insect pathogenic fungus Cordyceps militaris, a valued traditional Chinese medicine.</title>
        <authorList>
            <person name="Zheng P."/>
            <person name="Xia Y."/>
            <person name="Xiao G."/>
            <person name="Xiong C."/>
            <person name="Hu X."/>
            <person name="Zhang S."/>
            <person name="Zheng H."/>
            <person name="Huang Y."/>
            <person name="Zhou Y."/>
            <person name="Wang S."/>
            <person name="Zhao G.P."/>
            <person name="Liu X."/>
            <person name="St Leger R.J."/>
            <person name="Wang C."/>
        </authorList>
    </citation>
    <scope>NUCLEOTIDE SEQUENCE [LARGE SCALE GENOMIC DNA]</scope>
    <source>
        <strain evidence="1 2">CM01</strain>
    </source>
</reference>
<gene>
    <name evidence="1" type="ORF">CCM_04869</name>
</gene>